<dbReference type="Pfam" id="PF03478">
    <property type="entry name" value="Beta-prop_KIB1-4"/>
    <property type="match status" value="1"/>
</dbReference>
<protein>
    <recommendedName>
        <fullName evidence="1">KIB1-4 beta-propeller domain-containing protein</fullName>
    </recommendedName>
</protein>
<keyword evidence="3" id="KW-1185">Reference proteome</keyword>
<comment type="caution">
    <text evidence="2">The sequence shown here is derived from an EMBL/GenBank/DDBJ whole genome shotgun (WGS) entry which is preliminary data.</text>
</comment>
<dbReference type="PANTHER" id="PTHR44259">
    <property type="entry name" value="OS07G0183000 PROTEIN-RELATED"/>
    <property type="match status" value="1"/>
</dbReference>
<evidence type="ECO:0000313" key="2">
    <source>
        <dbReference type="EMBL" id="KAF6174576.1"/>
    </source>
</evidence>
<dbReference type="OrthoDB" id="843225at2759"/>
<accession>A0A7J7P539</accession>
<dbReference type="Proteomes" id="UP000541444">
    <property type="component" value="Unassembled WGS sequence"/>
</dbReference>
<dbReference type="InterPro" id="IPR005174">
    <property type="entry name" value="KIB1-4_b-propeller"/>
</dbReference>
<dbReference type="EMBL" id="JACGCM010000252">
    <property type="protein sequence ID" value="KAF6174576.1"/>
    <property type="molecule type" value="Genomic_DNA"/>
</dbReference>
<evidence type="ECO:0000259" key="1">
    <source>
        <dbReference type="Pfam" id="PF03478"/>
    </source>
</evidence>
<feature type="non-terminal residue" evidence="2">
    <location>
        <position position="1"/>
    </location>
</feature>
<feature type="domain" description="KIB1-4 beta-propeller" evidence="1">
    <location>
        <begin position="86"/>
        <end position="355"/>
    </location>
</feature>
<dbReference type="AlphaFoldDB" id="A0A7J7P539"/>
<reference evidence="2 3" key="1">
    <citation type="journal article" date="2020" name="IScience">
        <title>Genome Sequencing of the Endangered Kingdonia uniflora (Circaeasteraceae, Ranunculales) Reveals Potential Mechanisms of Evolutionary Specialization.</title>
        <authorList>
            <person name="Sun Y."/>
            <person name="Deng T."/>
            <person name="Zhang A."/>
            <person name="Moore M.J."/>
            <person name="Landis J.B."/>
            <person name="Lin N."/>
            <person name="Zhang H."/>
            <person name="Zhang X."/>
            <person name="Huang J."/>
            <person name="Zhang X."/>
            <person name="Sun H."/>
            <person name="Wang H."/>
        </authorList>
    </citation>
    <scope>NUCLEOTIDE SEQUENCE [LARGE SCALE GENOMIC DNA]</scope>
    <source>
        <strain evidence="2">TB1705</strain>
        <tissue evidence="2">Leaf</tissue>
    </source>
</reference>
<dbReference type="PANTHER" id="PTHR44259:SF114">
    <property type="entry name" value="OS06G0707300 PROTEIN"/>
    <property type="match status" value="1"/>
</dbReference>
<gene>
    <name evidence="2" type="ORF">GIB67_006228</name>
</gene>
<name>A0A7J7P539_9MAGN</name>
<dbReference type="InterPro" id="IPR050942">
    <property type="entry name" value="F-box_BR-signaling"/>
</dbReference>
<organism evidence="2 3">
    <name type="scientific">Kingdonia uniflora</name>
    <dbReference type="NCBI Taxonomy" id="39325"/>
    <lineage>
        <taxon>Eukaryota</taxon>
        <taxon>Viridiplantae</taxon>
        <taxon>Streptophyta</taxon>
        <taxon>Embryophyta</taxon>
        <taxon>Tracheophyta</taxon>
        <taxon>Spermatophyta</taxon>
        <taxon>Magnoliopsida</taxon>
        <taxon>Ranunculales</taxon>
        <taxon>Circaeasteraceae</taxon>
        <taxon>Kingdonia</taxon>
    </lineage>
</organism>
<sequence>MASWSNIPHDLLDVISENFTIMNDLVCSGAVCVNWQYYFTLHSSRPLPRKLPRQAPVFMIPGEKERTRSFCNLFSGLELGSNIPMPFPRDDYHYPSTHGWFLIGDPDLTKVHLFNPFLSVNNRIDLPPLIGIGSLVPVGGEPLHIKSYIKKAVLSANPTFTTNYAIMVIFGACGMLGFYRSGDQDWTPVGKLMCFHDVVYFKNEFYAVDQHGLVVACDVCRPHPKLRKIVPSPQQPMATQVYLVESLGELLLVRRNIDINCDHSNDTVFITCKFSVFKLVDPPILHIKYPIGKGKYIKKIVQKPTPDMYWVEMKTLSGQSKFLVENSTFSISSTDFSQCKANRIYFADEMLKNCPKRSWDLDIFNIENRTFVEHPVLIASKALIHLDEFKKICNMYGLTPDAEVLSFLDTVSRTKK</sequence>
<proteinExistence type="predicted"/>
<evidence type="ECO:0000313" key="3">
    <source>
        <dbReference type="Proteomes" id="UP000541444"/>
    </source>
</evidence>